<dbReference type="Proteomes" id="UP001224775">
    <property type="component" value="Unassembled WGS sequence"/>
</dbReference>
<gene>
    <name evidence="1" type="ORF">QTG54_000613</name>
</gene>
<organism evidence="1 2">
    <name type="scientific">Skeletonema marinoi</name>
    <dbReference type="NCBI Taxonomy" id="267567"/>
    <lineage>
        <taxon>Eukaryota</taxon>
        <taxon>Sar</taxon>
        <taxon>Stramenopiles</taxon>
        <taxon>Ochrophyta</taxon>
        <taxon>Bacillariophyta</taxon>
        <taxon>Coscinodiscophyceae</taxon>
        <taxon>Thalassiosirophycidae</taxon>
        <taxon>Thalassiosirales</taxon>
        <taxon>Skeletonemataceae</taxon>
        <taxon>Skeletonema</taxon>
        <taxon>Skeletonema marinoi-dohrnii complex</taxon>
    </lineage>
</organism>
<accession>A0AAD8YL83</accession>
<evidence type="ECO:0000313" key="1">
    <source>
        <dbReference type="EMBL" id="KAK1748674.1"/>
    </source>
</evidence>
<name>A0AAD8YL83_9STRA</name>
<comment type="caution">
    <text evidence="1">The sequence shown here is derived from an EMBL/GenBank/DDBJ whole genome shotgun (WGS) entry which is preliminary data.</text>
</comment>
<reference evidence="1" key="1">
    <citation type="submission" date="2023-06" db="EMBL/GenBank/DDBJ databases">
        <title>Survivors Of The Sea: Transcriptome response of Skeletonema marinoi to long-term dormancy.</title>
        <authorList>
            <person name="Pinder M.I.M."/>
            <person name="Kourtchenko O."/>
            <person name="Robertson E.K."/>
            <person name="Larsson T."/>
            <person name="Maumus F."/>
            <person name="Osuna-Cruz C.M."/>
            <person name="Vancaester E."/>
            <person name="Stenow R."/>
            <person name="Vandepoele K."/>
            <person name="Ploug H."/>
            <person name="Bruchert V."/>
            <person name="Godhe A."/>
            <person name="Topel M."/>
        </authorList>
    </citation>
    <scope>NUCLEOTIDE SEQUENCE</scope>
    <source>
        <strain evidence="1">R05AC</strain>
    </source>
</reference>
<evidence type="ECO:0000313" key="2">
    <source>
        <dbReference type="Proteomes" id="UP001224775"/>
    </source>
</evidence>
<proteinExistence type="predicted"/>
<dbReference type="EMBL" id="JATAAI010000001">
    <property type="protein sequence ID" value="KAK1748674.1"/>
    <property type="molecule type" value="Genomic_DNA"/>
</dbReference>
<dbReference type="AlphaFoldDB" id="A0AAD8YL83"/>
<keyword evidence="2" id="KW-1185">Reference proteome</keyword>
<sequence>MSMKSLYGIYGIELWRTVEGLLLKRVTQDADEINRKYWNVDKPQESFKKLTDKSNKGYLAPEPVGPGCGLPGALWSEIGKYATNGLNGIGHSNVSHDVHWREVDELADDPDQPYDDRLQHLAKAGFTRAAGSIQCEEFSWNGNLLC</sequence>
<protein>
    <submittedName>
        <fullName evidence="1">Uncharacterized protein</fullName>
    </submittedName>
</protein>